<dbReference type="AlphaFoldDB" id="A0A834J630"/>
<organism evidence="2 3">
    <name type="scientific">Vespula vulgaris</name>
    <name type="common">Yellow jacket</name>
    <name type="synonym">Wasp</name>
    <dbReference type="NCBI Taxonomy" id="7454"/>
    <lineage>
        <taxon>Eukaryota</taxon>
        <taxon>Metazoa</taxon>
        <taxon>Ecdysozoa</taxon>
        <taxon>Arthropoda</taxon>
        <taxon>Hexapoda</taxon>
        <taxon>Insecta</taxon>
        <taxon>Pterygota</taxon>
        <taxon>Neoptera</taxon>
        <taxon>Endopterygota</taxon>
        <taxon>Hymenoptera</taxon>
        <taxon>Apocrita</taxon>
        <taxon>Aculeata</taxon>
        <taxon>Vespoidea</taxon>
        <taxon>Vespidae</taxon>
        <taxon>Vespinae</taxon>
        <taxon>Vespula</taxon>
    </lineage>
</organism>
<evidence type="ECO:0000313" key="2">
    <source>
        <dbReference type="EMBL" id="KAF7382147.1"/>
    </source>
</evidence>
<name>A0A834J630_VESVU</name>
<keyword evidence="3" id="KW-1185">Reference proteome</keyword>
<evidence type="ECO:0000313" key="3">
    <source>
        <dbReference type="Proteomes" id="UP000614350"/>
    </source>
</evidence>
<accession>A0A834J630</accession>
<dbReference type="Proteomes" id="UP000614350">
    <property type="component" value="Unassembled WGS sequence"/>
</dbReference>
<feature type="region of interest" description="Disordered" evidence="1">
    <location>
        <begin position="41"/>
        <end position="65"/>
    </location>
</feature>
<protein>
    <submittedName>
        <fullName evidence="2">Uncharacterized protein</fullName>
    </submittedName>
</protein>
<reference evidence="2" key="1">
    <citation type="journal article" date="2020" name="G3 (Bethesda)">
        <title>High-Quality Assemblies for Three Invasive Social Wasps from the &lt;i&gt;Vespula&lt;/i&gt; Genus.</title>
        <authorList>
            <person name="Harrop T.W.R."/>
            <person name="Guhlin J."/>
            <person name="McLaughlin G.M."/>
            <person name="Permina E."/>
            <person name="Stockwell P."/>
            <person name="Gilligan J."/>
            <person name="Le Lec M.F."/>
            <person name="Gruber M.A.M."/>
            <person name="Quinn O."/>
            <person name="Lovegrove M."/>
            <person name="Duncan E.J."/>
            <person name="Remnant E.J."/>
            <person name="Van Eeckhoven J."/>
            <person name="Graham B."/>
            <person name="Knapp R.A."/>
            <person name="Langford K.W."/>
            <person name="Kronenberg Z."/>
            <person name="Press M.O."/>
            <person name="Eacker S.M."/>
            <person name="Wilson-Rankin E.E."/>
            <person name="Purcell J."/>
            <person name="Lester P.J."/>
            <person name="Dearden P.K."/>
        </authorList>
    </citation>
    <scope>NUCLEOTIDE SEQUENCE</scope>
    <source>
        <strain evidence="2">Marl-1</strain>
    </source>
</reference>
<gene>
    <name evidence="2" type="ORF">HZH66_013579</name>
</gene>
<dbReference type="EMBL" id="JACSEA010000019">
    <property type="protein sequence ID" value="KAF7382147.1"/>
    <property type="molecule type" value="Genomic_DNA"/>
</dbReference>
<feature type="compositionally biased region" description="Basic and acidic residues" evidence="1">
    <location>
        <begin position="50"/>
        <end position="65"/>
    </location>
</feature>
<evidence type="ECO:0000256" key="1">
    <source>
        <dbReference type="SAM" id="MobiDB-lite"/>
    </source>
</evidence>
<sequence>MSNTYESFIPKSSCNSLVQALVPARPSQRYHVRYHISWPRNGVPHRKPHRDGTDADGGHPREGFRIQPERYERVVGSEAVDVAVTAMATPRLCSTIKASYRVSCNFHIH</sequence>
<proteinExistence type="predicted"/>
<comment type="caution">
    <text evidence="2">The sequence shown here is derived from an EMBL/GenBank/DDBJ whole genome shotgun (WGS) entry which is preliminary data.</text>
</comment>